<dbReference type="Proteomes" id="UP000197290">
    <property type="component" value="Unassembled WGS sequence"/>
</dbReference>
<keyword evidence="2" id="KW-0677">Repeat</keyword>
<dbReference type="InterPro" id="IPR035466">
    <property type="entry name" value="GlmS/AgaS_SIS"/>
</dbReference>
<dbReference type="Gene3D" id="3.20.20.380">
    <property type="entry name" value="Copper homeostasis (CutC) domain"/>
    <property type="match status" value="1"/>
</dbReference>
<dbReference type="InterPro" id="IPR036822">
    <property type="entry name" value="CutC-like_dom_sf"/>
</dbReference>
<keyword evidence="5" id="KW-0808">Transferase</keyword>
<dbReference type="InterPro" id="IPR001347">
    <property type="entry name" value="SIS_dom"/>
</dbReference>
<evidence type="ECO:0000256" key="2">
    <source>
        <dbReference type="ARBA" id="ARBA00022737"/>
    </source>
</evidence>
<dbReference type="SUPFAM" id="SSF53697">
    <property type="entry name" value="SIS domain"/>
    <property type="match status" value="1"/>
</dbReference>
<organism evidence="5 6">
    <name type="scientific">Sphingomonas dokdonensis</name>
    <dbReference type="NCBI Taxonomy" id="344880"/>
    <lineage>
        <taxon>Bacteria</taxon>
        <taxon>Pseudomonadati</taxon>
        <taxon>Pseudomonadota</taxon>
        <taxon>Alphaproteobacteria</taxon>
        <taxon>Sphingomonadales</taxon>
        <taxon>Sphingomonadaceae</taxon>
        <taxon>Sphingomonas</taxon>
    </lineage>
</organism>
<dbReference type="GO" id="GO:0005507">
    <property type="term" value="F:copper ion binding"/>
    <property type="evidence" value="ECO:0007669"/>
    <property type="project" value="TreeGrafter"/>
</dbReference>
<dbReference type="Pfam" id="PF03932">
    <property type="entry name" value="CutC"/>
    <property type="match status" value="1"/>
</dbReference>
<gene>
    <name evidence="5" type="primary">nodM_2</name>
    <name evidence="3" type="synonym">cutC</name>
    <name evidence="5" type="ORF">SPDO_28830</name>
</gene>
<comment type="subcellular location">
    <subcellularLocation>
        <location evidence="3">Cytoplasm</location>
    </subcellularLocation>
</comment>
<dbReference type="AlphaFoldDB" id="A0A245ZE73"/>
<proteinExistence type="inferred from homology"/>
<evidence type="ECO:0000313" key="6">
    <source>
        <dbReference type="Proteomes" id="UP000197290"/>
    </source>
</evidence>
<dbReference type="GO" id="GO:1901135">
    <property type="term" value="P:carbohydrate derivative metabolic process"/>
    <property type="evidence" value="ECO:0007669"/>
    <property type="project" value="InterPro"/>
</dbReference>
<keyword evidence="6" id="KW-1185">Reference proteome</keyword>
<accession>A0A245ZE73</accession>
<comment type="similarity">
    <text evidence="1 3">Belongs to the CutC family.</text>
</comment>
<name>A0A245ZE73_9SPHN</name>
<comment type="caution">
    <text evidence="5">The sequence shown here is derived from an EMBL/GenBank/DDBJ whole genome shotgun (WGS) entry which is preliminary data.</text>
</comment>
<comment type="caution">
    <text evidence="3">Once thought to be involved in copper homeostasis, experiments in E.coli have shown this is not the case.</text>
</comment>
<evidence type="ECO:0000259" key="4">
    <source>
        <dbReference type="PROSITE" id="PS51464"/>
    </source>
</evidence>
<dbReference type="CDD" id="cd05009">
    <property type="entry name" value="SIS_GlmS_GlmD_2"/>
    <property type="match status" value="1"/>
</dbReference>
<dbReference type="HAMAP" id="MF_00795">
    <property type="entry name" value="CutC"/>
    <property type="match status" value="1"/>
</dbReference>
<reference evidence="5 6" key="1">
    <citation type="submission" date="2017-03" db="EMBL/GenBank/DDBJ databases">
        <title>Genome sequence of Sphingomonas dokdonensis DSM 21029.</title>
        <authorList>
            <person name="Poehlein A."/>
            <person name="Wuebbeler J.H."/>
            <person name="Steinbuechel A."/>
            <person name="Daniel R."/>
        </authorList>
    </citation>
    <scope>NUCLEOTIDE SEQUENCE [LARGE SCALE GENOMIC DNA]</scope>
    <source>
        <strain evidence="5 6">DSM 21029</strain>
    </source>
</reference>
<dbReference type="GO" id="GO:0008483">
    <property type="term" value="F:transaminase activity"/>
    <property type="evidence" value="ECO:0007669"/>
    <property type="project" value="UniProtKB-KW"/>
</dbReference>
<dbReference type="PROSITE" id="PS51464">
    <property type="entry name" value="SIS"/>
    <property type="match status" value="2"/>
</dbReference>
<dbReference type="PANTHER" id="PTHR12598">
    <property type="entry name" value="COPPER HOMEOSTASIS PROTEIN CUTC"/>
    <property type="match status" value="1"/>
</dbReference>
<dbReference type="InterPro" id="IPR035490">
    <property type="entry name" value="GlmS/FrlB_SIS"/>
</dbReference>
<protein>
    <recommendedName>
        <fullName evidence="3">PF03932 family protein CutC</fullName>
    </recommendedName>
</protein>
<dbReference type="GO" id="GO:0097367">
    <property type="term" value="F:carbohydrate derivative binding"/>
    <property type="evidence" value="ECO:0007669"/>
    <property type="project" value="InterPro"/>
</dbReference>
<evidence type="ECO:0000256" key="1">
    <source>
        <dbReference type="ARBA" id="ARBA00007768"/>
    </source>
</evidence>
<dbReference type="GO" id="GO:0005737">
    <property type="term" value="C:cytoplasm"/>
    <property type="evidence" value="ECO:0007669"/>
    <property type="project" value="UniProtKB-SubCell"/>
</dbReference>
<keyword evidence="3" id="KW-0963">Cytoplasm</keyword>
<dbReference type="EMBL" id="NBBI01000007">
    <property type="protein sequence ID" value="OWK28050.1"/>
    <property type="molecule type" value="Genomic_DNA"/>
</dbReference>
<feature type="domain" description="SIS" evidence="4">
    <location>
        <begin position="287"/>
        <end position="429"/>
    </location>
</feature>
<dbReference type="Pfam" id="PF01380">
    <property type="entry name" value="SIS"/>
    <property type="match status" value="2"/>
</dbReference>
<evidence type="ECO:0000256" key="3">
    <source>
        <dbReference type="HAMAP-Rule" id="MF_00795"/>
    </source>
</evidence>
<dbReference type="PANTHER" id="PTHR12598:SF0">
    <property type="entry name" value="COPPER HOMEOSTASIS PROTEIN CUTC HOMOLOG"/>
    <property type="match status" value="1"/>
</dbReference>
<dbReference type="InterPro" id="IPR005627">
    <property type="entry name" value="CutC-like"/>
</dbReference>
<keyword evidence="5" id="KW-0032">Aminotransferase</keyword>
<dbReference type="InterPro" id="IPR046348">
    <property type="entry name" value="SIS_dom_sf"/>
</dbReference>
<sequence>MPDVLMEVCVDSPEGLAAAIGGGADRIKLASSLSLGGLSPSAGLLGLARDCPVPMRALIRPREGDMIYGERKRTAMFRDIDAARAAGVEGVAIGALTPESTLDIAMLEALVAHAAGLAVTLHRAVDLLADPVTAVPIAAELGIGTILTSGGARTAIEGLETIKTMRWLADDRVTISAGGGLHPGNVAAVVAATGVRAIHALCSRPVANASPRAVELGLESELSRVTDAGEVAAMRAALGRPAAVVTPASTRTPVRASNSTLMHAEAAEAPAVVARLVERNAATLDRIAARLRTNPPPFVVTCARGSSDHAATYGKYLFETMTGTPVSSAALSVASIFGVPLRAKGALCLAISQSGRSPDLLTSVSAYKAAGAFVVALVNDESSPLAELADELLPLCAGPERSVAATKSFIAALAAQAALAAAWSRNDRLSQQLAVLPGTMARAFDLDWSAARTRLLGATNLFVLGRGHSFGIAQEAALKFKETCGLHAEAFSAAEVRHGPMAIIGRGFPVLAFATADMSGDAVRSAVAQFSQRGALTMLADAAGGGNLPAITTAAPLEPILMIQSFYRMANELALARGIDPDAPPHLKKVTETR</sequence>
<dbReference type="Gene3D" id="3.40.50.10490">
    <property type="entry name" value="Glucose-6-phosphate isomerase like protein, domain 1"/>
    <property type="match status" value="2"/>
</dbReference>
<dbReference type="RefSeq" id="WP_158212203.1">
    <property type="nucleotide sequence ID" value="NZ_NBBI01000007.1"/>
</dbReference>
<evidence type="ECO:0000313" key="5">
    <source>
        <dbReference type="EMBL" id="OWK28050.1"/>
    </source>
</evidence>
<dbReference type="SUPFAM" id="SSF110395">
    <property type="entry name" value="CutC-like"/>
    <property type="match status" value="1"/>
</dbReference>
<dbReference type="OrthoDB" id="9761808at2"/>
<dbReference type="CDD" id="cd05008">
    <property type="entry name" value="SIS_GlmS_GlmD_1"/>
    <property type="match status" value="1"/>
</dbReference>
<feature type="domain" description="SIS" evidence="4">
    <location>
        <begin position="451"/>
        <end position="584"/>
    </location>
</feature>